<sequence>MTLSFALPRRAIPPLMLLLCLSGWLVAVYQHFRPPLLSSLSLQNPLYLLSLAANSSYLSWATPTSTRDSITEYVQSMPSLRPWDARGVPEYDMLGEDKRCAFDWPSTKHMFLFGDSFSATYNSPYKDNGIGDGHPKKWSVSTVEKLPPGVEKWGSFDTQVEEFRELFTPMPGPAVADWHSDDSLFLAMFGINDLQQMDRHGIGRLNLRETCEKLIDAYMNNLRTLRSLGAKHFLILNLPPQHRAPKFLLPHGVGRDVEHRIREGVPLFNSLLSNALEDFRMETRLQSGGEVMLFDLNRLINMVLDNPEVFGLTDTVRFEVNIGNETVEPGRMGFAWLDNQHPSWTVSSLIARGVHGFLMRHSRSLRYGNMTENGLVA</sequence>
<dbReference type="PANTHER" id="PTHR45648:SF22">
    <property type="entry name" value="GDSL LIPASE_ACYLHYDROLASE FAMILY PROTEIN (AFU_ORTHOLOGUE AFUA_4G14700)"/>
    <property type="match status" value="1"/>
</dbReference>
<dbReference type="Proteomes" id="UP000289152">
    <property type="component" value="Unassembled WGS sequence"/>
</dbReference>
<accession>A0A4Q1BPK4</accession>
<gene>
    <name evidence="2" type="ORF">M231_02891</name>
</gene>
<dbReference type="OrthoDB" id="1600564at2759"/>
<dbReference type="InParanoid" id="A0A4Q1BPK4"/>
<comment type="caution">
    <text evidence="2">The sequence shown here is derived from an EMBL/GenBank/DDBJ whole genome shotgun (WGS) entry which is preliminary data.</text>
</comment>
<organism evidence="2 3">
    <name type="scientific">Tremella mesenterica</name>
    <name type="common">Jelly fungus</name>
    <dbReference type="NCBI Taxonomy" id="5217"/>
    <lineage>
        <taxon>Eukaryota</taxon>
        <taxon>Fungi</taxon>
        <taxon>Dikarya</taxon>
        <taxon>Basidiomycota</taxon>
        <taxon>Agaricomycotina</taxon>
        <taxon>Tremellomycetes</taxon>
        <taxon>Tremellales</taxon>
        <taxon>Tremellaceae</taxon>
        <taxon>Tremella</taxon>
    </lineage>
</organism>
<dbReference type="EMBL" id="SDIL01000026">
    <property type="protein sequence ID" value="RXK39836.1"/>
    <property type="molecule type" value="Genomic_DNA"/>
</dbReference>
<dbReference type="SUPFAM" id="SSF52266">
    <property type="entry name" value="SGNH hydrolase"/>
    <property type="match status" value="1"/>
</dbReference>
<dbReference type="PANTHER" id="PTHR45648">
    <property type="entry name" value="GDSL LIPASE/ACYLHYDROLASE FAMILY PROTEIN (AFU_ORTHOLOGUE AFUA_4G14700)"/>
    <property type="match status" value="1"/>
</dbReference>
<dbReference type="Gene3D" id="3.40.50.1110">
    <property type="entry name" value="SGNH hydrolase"/>
    <property type="match status" value="1"/>
</dbReference>
<reference evidence="2 3" key="1">
    <citation type="submission" date="2016-06" db="EMBL/GenBank/DDBJ databases">
        <title>Evolution of pathogenesis and genome organization in the Tremellales.</title>
        <authorList>
            <person name="Cuomo C."/>
            <person name="Litvintseva A."/>
            <person name="Heitman J."/>
            <person name="Chen Y."/>
            <person name="Sun S."/>
            <person name="Springer D."/>
            <person name="Dromer F."/>
            <person name="Young S."/>
            <person name="Zeng Q."/>
            <person name="Chapman S."/>
            <person name="Gujja S."/>
            <person name="Saif S."/>
            <person name="Birren B."/>
        </authorList>
    </citation>
    <scope>NUCLEOTIDE SEQUENCE [LARGE SCALE GENOMIC DNA]</scope>
    <source>
        <strain evidence="2 3">ATCC 28783</strain>
    </source>
</reference>
<dbReference type="InterPro" id="IPR001087">
    <property type="entry name" value="GDSL"/>
</dbReference>
<evidence type="ECO:0000313" key="3">
    <source>
        <dbReference type="Proteomes" id="UP000289152"/>
    </source>
</evidence>
<dbReference type="Pfam" id="PF00657">
    <property type="entry name" value="Lipase_GDSL"/>
    <property type="match status" value="1"/>
</dbReference>
<name>A0A4Q1BPK4_TREME</name>
<evidence type="ECO:0000256" key="1">
    <source>
        <dbReference type="ARBA" id="ARBA00022801"/>
    </source>
</evidence>
<dbReference type="InterPro" id="IPR036514">
    <property type="entry name" value="SGNH_hydro_sf"/>
</dbReference>
<keyword evidence="1" id="KW-0378">Hydrolase</keyword>
<dbReference type="GO" id="GO:0016788">
    <property type="term" value="F:hydrolase activity, acting on ester bonds"/>
    <property type="evidence" value="ECO:0007669"/>
    <property type="project" value="InterPro"/>
</dbReference>
<dbReference type="InterPro" id="IPR051058">
    <property type="entry name" value="GDSL_Est/Lipase"/>
</dbReference>
<proteinExistence type="predicted"/>
<keyword evidence="3" id="KW-1185">Reference proteome</keyword>
<dbReference type="AlphaFoldDB" id="A0A4Q1BPK4"/>
<dbReference type="VEuPathDB" id="FungiDB:TREMEDRAFT_61476"/>
<evidence type="ECO:0000313" key="2">
    <source>
        <dbReference type="EMBL" id="RXK39836.1"/>
    </source>
</evidence>
<dbReference type="STRING" id="5217.A0A4Q1BPK4"/>
<protein>
    <submittedName>
        <fullName evidence="2">Uncharacterized protein</fullName>
    </submittedName>
</protein>